<proteinExistence type="predicted"/>
<evidence type="ECO:0000313" key="2">
    <source>
        <dbReference type="Proteomes" id="UP000692816"/>
    </source>
</evidence>
<dbReference type="EMBL" id="JAGEPA010000001">
    <property type="protein sequence ID" value="MBO1435333.1"/>
    <property type="molecule type" value="Genomic_DNA"/>
</dbReference>
<dbReference type="Proteomes" id="UP000692816">
    <property type="component" value="Unassembled WGS sequence"/>
</dbReference>
<comment type="caution">
    <text evidence="1">The sequence shown here is derived from an EMBL/GenBank/DDBJ whole genome shotgun (WGS) entry which is preliminary data.</text>
</comment>
<sequence>MTAYIRAQIVRWVSDDFPGIVECRFSDRFGKEWAIIEKLPILADADLRPDSQLPQPVLIACEVVARRQDEIGREIADISTLTPWAIEATDGATSFQLFAEQLQTSRTQP</sequence>
<protein>
    <submittedName>
        <fullName evidence="1">Uncharacterized protein</fullName>
    </submittedName>
</protein>
<evidence type="ECO:0000313" key="1">
    <source>
        <dbReference type="EMBL" id="MBO1435333.1"/>
    </source>
</evidence>
<name>A0ABS3MUZ7_9BRAD</name>
<accession>A0ABS3MUZ7</accession>
<organism evidence="1 2">
    <name type="scientific">Bradyrhizobium quebecense</name>
    <dbReference type="NCBI Taxonomy" id="2748629"/>
    <lineage>
        <taxon>Bacteria</taxon>
        <taxon>Pseudomonadati</taxon>
        <taxon>Pseudomonadota</taxon>
        <taxon>Alphaproteobacteria</taxon>
        <taxon>Hyphomicrobiales</taxon>
        <taxon>Nitrobacteraceae</taxon>
        <taxon>Bradyrhizobium</taxon>
    </lineage>
</organism>
<reference evidence="1" key="1">
    <citation type="journal article" date="2021" name="Int. J. Syst. Evol. Microbiol.">
        <title>Bradyrhizobium septentrionale sp. nov. (sv. septentrionale) and Bradyrhizobium quebecense sp. nov. (sv. septentrionale) associated with legumes native to Canada possess rearranged symbiosis genes and numerous insertion sequences.</title>
        <authorList>
            <person name="Bromfield E.S.P."/>
            <person name="Cloutier S."/>
        </authorList>
    </citation>
    <scope>NUCLEOTIDE SEQUENCE</scope>
    <source>
        <strain evidence="1">12S5</strain>
    </source>
</reference>
<gene>
    <name evidence="1" type="ORF">J4P68_39370</name>
</gene>
<keyword evidence="2" id="KW-1185">Reference proteome</keyword>